<dbReference type="GO" id="GO:0031267">
    <property type="term" value="F:small GTPase binding"/>
    <property type="evidence" value="ECO:0007669"/>
    <property type="project" value="InterPro"/>
</dbReference>
<gene>
    <name evidence="3" type="primary">CSE1L_0</name>
    <name evidence="3" type="ORF">AVEN_270324_1</name>
</gene>
<sequence length="108" mass="12420">DEFPVLKADSIKYYVIFRNQIPKELVLNTLPHVVNLLRSKTSVVHTYAAHAIERIFTMKGEGNVPYFKKTDLQPISELILNNLFAAFEHPGSAENEYIMKGMHPLFFL</sequence>
<reference evidence="3 4" key="1">
    <citation type="journal article" date="2019" name="Sci. Rep.">
        <title>Orb-weaving spider Araneus ventricosus genome elucidates the spidroin gene catalogue.</title>
        <authorList>
            <person name="Kono N."/>
            <person name="Nakamura H."/>
            <person name="Ohtoshi R."/>
            <person name="Moran D.A.P."/>
            <person name="Shinohara A."/>
            <person name="Yoshida Y."/>
            <person name="Fujiwara M."/>
            <person name="Mori M."/>
            <person name="Tomita M."/>
            <person name="Arakawa K."/>
        </authorList>
    </citation>
    <scope>NUCLEOTIDE SEQUENCE [LARGE SCALE GENOMIC DNA]</scope>
</reference>
<dbReference type="Pfam" id="PF08506">
    <property type="entry name" value="Cse1"/>
    <property type="match status" value="1"/>
</dbReference>
<dbReference type="AlphaFoldDB" id="A0A4Y2S6K8"/>
<evidence type="ECO:0000313" key="4">
    <source>
        <dbReference type="Proteomes" id="UP000499080"/>
    </source>
</evidence>
<feature type="domain" description="Exportin-2 C-terminal" evidence="1">
    <location>
        <begin position="53"/>
        <end position="101"/>
    </location>
</feature>
<dbReference type="Gene3D" id="1.25.10.10">
    <property type="entry name" value="Leucine-rich Repeat Variant"/>
    <property type="match status" value="1"/>
</dbReference>
<dbReference type="Proteomes" id="UP000499080">
    <property type="component" value="Unassembled WGS sequence"/>
</dbReference>
<comment type="caution">
    <text evidence="3">The sequence shown here is derived from an EMBL/GenBank/DDBJ whole genome shotgun (WGS) entry which is preliminary data.</text>
</comment>
<dbReference type="InterPro" id="IPR005043">
    <property type="entry name" value="XPO2_C"/>
</dbReference>
<feature type="non-terminal residue" evidence="3">
    <location>
        <position position="1"/>
    </location>
</feature>
<dbReference type="EMBL" id="BGPR01149776">
    <property type="protein sequence ID" value="GBN82939.1"/>
    <property type="molecule type" value="Genomic_DNA"/>
</dbReference>
<organism evidence="3 4">
    <name type="scientific">Araneus ventricosus</name>
    <name type="common">Orbweaver spider</name>
    <name type="synonym">Epeira ventricosa</name>
    <dbReference type="NCBI Taxonomy" id="182803"/>
    <lineage>
        <taxon>Eukaryota</taxon>
        <taxon>Metazoa</taxon>
        <taxon>Ecdysozoa</taxon>
        <taxon>Arthropoda</taxon>
        <taxon>Chelicerata</taxon>
        <taxon>Arachnida</taxon>
        <taxon>Araneae</taxon>
        <taxon>Araneomorphae</taxon>
        <taxon>Entelegynae</taxon>
        <taxon>Araneoidea</taxon>
        <taxon>Araneidae</taxon>
        <taxon>Araneus</taxon>
    </lineage>
</organism>
<dbReference type="OrthoDB" id="3268246at2759"/>
<dbReference type="InterPro" id="IPR011989">
    <property type="entry name" value="ARM-like"/>
</dbReference>
<dbReference type="Pfam" id="PF03378">
    <property type="entry name" value="CAS_CSE1"/>
    <property type="match status" value="1"/>
</dbReference>
<proteinExistence type="predicted"/>
<dbReference type="InterPro" id="IPR016024">
    <property type="entry name" value="ARM-type_fold"/>
</dbReference>
<dbReference type="GO" id="GO:0006886">
    <property type="term" value="P:intracellular protein transport"/>
    <property type="evidence" value="ECO:0007669"/>
    <property type="project" value="InterPro"/>
</dbReference>
<dbReference type="SUPFAM" id="SSF48371">
    <property type="entry name" value="ARM repeat"/>
    <property type="match status" value="1"/>
</dbReference>
<evidence type="ECO:0000259" key="2">
    <source>
        <dbReference type="Pfam" id="PF08506"/>
    </source>
</evidence>
<feature type="domain" description="Exportin-2 central" evidence="2">
    <location>
        <begin position="2"/>
        <end position="52"/>
    </location>
</feature>
<name>A0A4Y2S6K8_ARAVE</name>
<evidence type="ECO:0000259" key="1">
    <source>
        <dbReference type="Pfam" id="PF03378"/>
    </source>
</evidence>
<dbReference type="InterPro" id="IPR013713">
    <property type="entry name" value="XPO2_central"/>
</dbReference>
<accession>A0A4Y2S6K8</accession>
<keyword evidence="4" id="KW-1185">Reference proteome</keyword>
<protein>
    <submittedName>
        <fullName evidence="3">Exportin-2</fullName>
    </submittedName>
</protein>
<evidence type="ECO:0000313" key="3">
    <source>
        <dbReference type="EMBL" id="GBN82939.1"/>
    </source>
</evidence>